<dbReference type="EMBL" id="AGUD01000306">
    <property type="protein sequence ID" value="EHN09004.1"/>
    <property type="molecule type" value="Genomic_DNA"/>
</dbReference>
<feature type="transmembrane region" description="Helical" evidence="7">
    <location>
        <begin position="644"/>
        <end position="669"/>
    </location>
</feature>
<evidence type="ECO:0000256" key="6">
    <source>
        <dbReference type="ARBA" id="ARBA00023136"/>
    </source>
</evidence>
<evidence type="ECO:0000256" key="5">
    <source>
        <dbReference type="ARBA" id="ARBA00022989"/>
    </source>
</evidence>
<evidence type="ECO:0000259" key="8">
    <source>
        <dbReference type="Pfam" id="PF03176"/>
    </source>
</evidence>
<sequence>MPSRLARLGIRRPRRVAVLALVAFLIAGVLGGPAAGILNTDRAFDDPGAESTAARQALERATGAAAEPGVLALVRDRPGSAAVERAAATLRADPAVARVTTPPVRGSSPLVAKDGRSSVVAATLKAGVDRSDAVERLVDEVADQPAVKLGGADVGFVQVGQQATEDLGSSEMIAFPILAILAFLFFRGIAAALPLAIGALTVLTTFALLRLVNVVVDLSPFALNLVIAAGLGLAIDYSLFLVSRFREELGDGHDPPTAVRRTMATAGRTVVFSSLTVAAALACLCVFPLPFLVSMGIGGALVSLVAAAAALTVLPALFMLLGGRLGKVRPLPEGQGRWYATARTVMRRPGAFAVLAAVVMLVLAAPSLRTQWSGVDQSVLPASKSARVVADAMAREFPAAPSSPITLAVRAPRDAGARLASYERRLAAVAGVERVAPARPVGSGLWQIDVDAGSDAISASALRTLQAVRAVPSPYAVEAGGTAAALHDQRAAVSRMLPLAAGLLLIATLSILWLMTGSVILPIKALLMNVLTTAAATGILVWIFQDGRLQGLLGYRSQGGIEQTDFLVMAAIVFGLSTDYGVFLLTRIKEARDRDPAHPMSDREAVAVGIQRTGAIVTAAAILLAVALGAFLLSNVVFLQELGAGAAVAVLLDAFVVRTLLVPSLMALLGKWNWWSPGPLRRLHARIGVDEGMPEELGGAAGGRRGGGVVIEA</sequence>
<comment type="similarity">
    <text evidence="2">Belongs to the resistance-nodulation-cell division (RND) (TC 2.A.6) family. MmpL subfamily.</text>
</comment>
<dbReference type="PATRIC" id="fig|1097667.3.peg.4122"/>
<feature type="transmembrane region" description="Helical" evidence="7">
    <location>
        <begin position="221"/>
        <end position="242"/>
    </location>
</feature>
<feature type="transmembrane region" description="Helical" evidence="7">
    <location>
        <begin position="613"/>
        <end position="638"/>
    </location>
</feature>
<gene>
    <name evidence="9" type="ORF">PAI11_41570</name>
</gene>
<keyword evidence="3" id="KW-1003">Cell membrane</keyword>
<dbReference type="PANTHER" id="PTHR33406">
    <property type="entry name" value="MEMBRANE PROTEIN MJ1562-RELATED"/>
    <property type="match status" value="1"/>
</dbReference>
<feature type="transmembrane region" description="Helical" evidence="7">
    <location>
        <begin position="297"/>
        <end position="321"/>
    </location>
</feature>
<feature type="transmembrane region" description="Helical" evidence="7">
    <location>
        <begin position="270"/>
        <end position="291"/>
    </location>
</feature>
<evidence type="ECO:0000256" key="4">
    <source>
        <dbReference type="ARBA" id="ARBA00022692"/>
    </source>
</evidence>
<comment type="subcellular location">
    <subcellularLocation>
        <location evidence="1">Cell membrane</location>
        <topology evidence="1">Multi-pass membrane protein</topology>
    </subcellularLocation>
</comment>
<dbReference type="PANTHER" id="PTHR33406:SF11">
    <property type="entry name" value="MEMBRANE PROTEIN SCO6666-RELATED"/>
    <property type="match status" value="1"/>
</dbReference>
<dbReference type="OrthoDB" id="7051771at2"/>
<feature type="domain" description="Membrane transport protein MMPL" evidence="8">
    <location>
        <begin position="454"/>
        <end position="677"/>
    </location>
</feature>
<dbReference type="RefSeq" id="WP_007578860.1">
    <property type="nucleotide sequence ID" value="NZ_AGUD01000306.1"/>
</dbReference>
<feature type="transmembrane region" description="Helical" evidence="7">
    <location>
        <begin position="350"/>
        <end position="368"/>
    </location>
</feature>
<dbReference type="InterPro" id="IPR004869">
    <property type="entry name" value="MMPL_dom"/>
</dbReference>
<dbReference type="Gene3D" id="1.20.1640.10">
    <property type="entry name" value="Multidrug efflux transporter AcrB transmembrane domain"/>
    <property type="match status" value="2"/>
</dbReference>
<feature type="transmembrane region" description="Helical" evidence="7">
    <location>
        <begin position="167"/>
        <end position="186"/>
    </location>
</feature>
<evidence type="ECO:0000256" key="2">
    <source>
        <dbReference type="ARBA" id="ARBA00010157"/>
    </source>
</evidence>
<dbReference type="GO" id="GO:0005886">
    <property type="term" value="C:plasma membrane"/>
    <property type="evidence" value="ECO:0007669"/>
    <property type="project" value="UniProtKB-SubCell"/>
</dbReference>
<comment type="caution">
    <text evidence="9">The sequence shown here is derived from an EMBL/GenBank/DDBJ whole genome shotgun (WGS) entry which is preliminary data.</text>
</comment>
<evidence type="ECO:0000256" key="1">
    <source>
        <dbReference type="ARBA" id="ARBA00004651"/>
    </source>
</evidence>
<feature type="domain" description="Membrane transport protein MMPL" evidence="8">
    <location>
        <begin position="47"/>
        <end position="351"/>
    </location>
</feature>
<evidence type="ECO:0000313" key="9">
    <source>
        <dbReference type="EMBL" id="EHN09004.1"/>
    </source>
</evidence>
<dbReference type="Proteomes" id="UP000005143">
    <property type="component" value="Unassembled WGS sequence"/>
</dbReference>
<evidence type="ECO:0000256" key="3">
    <source>
        <dbReference type="ARBA" id="ARBA00022475"/>
    </source>
</evidence>
<accession>H0EBC8</accession>
<dbReference type="AlphaFoldDB" id="H0EBC8"/>
<dbReference type="Pfam" id="PF03176">
    <property type="entry name" value="MMPL"/>
    <property type="match status" value="2"/>
</dbReference>
<evidence type="ECO:0000313" key="10">
    <source>
        <dbReference type="Proteomes" id="UP000005143"/>
    </source>
</evidence>
<dbReference type="SUPFAM" id="SSF82866">
    <property type="entry name" value="Multidrug efflux transporter AcrB transmembrane domain"/>
    <property type="match status" value="2"/>
</dbReference>
<feature type="transmembrane region" description="Helical" evidence="7">
    <location>
        <begin position="496"/>
        <end position="514"/>
    </location>
</feature>
<name>H0EBC8_9ACTN</name>
<keyword evidence="6 7" id="KW-0472">Membrane</keyword>
<feature type="transmembrane region" description="Helical" evidence="7">
    <location>
        <begin position="193"/>
        <end position="215"/>
    </location>
</feature>
<feature type="transmembrane region" description="Helical" evidence="7">
    <location>
        <begin position="526"/>
        <end position="544"/>
    </location>
</feature>
<keyword evidence="5 7" id="KW-1133">Transmembrane helix</keyword>
<keyword evidence="10" id="KW-1185">Reference proteome</keyword>
<dbReference type="InterPro" id="IPR050545">
    <property type="entry name" value="Mycobact_MmpL"/>
</dbReference>
<feature type="transmembrane region" description="Helical" evidence="7">
    <location>
        <begin position="564"/>
        <end position="585"/>
    </location>
</feature>
<reference evidence="9 10" key="1">
    <citation type="journal article" date="2013" name="Biodegradation">
        <title>Quantitative proteomic analysis of ibuprofen-degrading Patulibacter sp. strain I11.</title>
        <authorList>
            <person name="Almeida B."/>
            <person name="Kjeldal H."/>
            <person name="Lolas I."/>
            <person name="Knudsen A.D."/>
            <person name="Carvalho G."/>
            <person name="Nielsen K.L."/>
            <person name="Barreto Crespo M.T."/>
            <person name="Stensballe A."/>
            <person name="Nielsen J.L."/>
        </authorList>
    </citation>
    <scope>NUCLEOTIDE SEQUENCE [LARGE SCALE GENOMIC DNA]</scope>
    <source>
        <strain evidence="9 10">I11</strain>
    </source>
</reference>
<keyword evidence="4 7" id="KW-0812">Transmembrane</keyword>
<proteinExistence type="inferred from homology"/>
<evidence type="ECO:0000256" key="7">
    <source>
        <dbReference type="SAM" id="Phobius"/>
    </source>
</evidence>
<protein>
    <submittedName>
        <fullName evidence="9">MMPL domain containing protein</fullName>
    </submittedName>
</protein>
<organism evidence="9 10">
    <name type="scientific">Patulibacter medicamentivorans</name>
    <dbReference type="NCBI Taxonomy" id="1097667"/>
    <lineage>
        <taxon>Bacteria</taxon>
        <taxon>Bacillati</taxon>
        <taxon>Actinomycetota</taxon>
        <taxon>Thermoleophilia</taxon>
        <taxon>Solirubrobacterales</taxon>
        <taxon>Patulibacteraceae</taxon>
        <taxon>Patulibacter</taxon>
    </lineage>
</organism>